<accession>A0A8A7KB73</accession>
<evidence type="ECO:0000313" key="2">
    <source>
        <dbReference type="EMBL" id="QTL99093.1"/>
    </source>
</evidence>
<dbReference type="KEGG" id="ifn:GM661_14560"/>
<dbReference type="Pfam" id="PF11026">
    <property type="entry name" value="DUF2721"/>
    <property type="match status" value="1"/>
</dbReference>
<gene>
    <name evidence="2" type="ORF">GM661_14560</name>
</gene>
<feature type="transmembrane region" description="Helical" evidence="1">
    <location>
        <begin position="6"/>
        <end position="24"/>
    </location>
</feature>
<dbReference type="Proteomes" id="UP000665020">
    <property type="component" value="Chromosome"/>
</dbReference>
<protein>
    <submittedName>
        <fullName evidence="2">DUF2721 domain-containing protein</fullName>
    </submittedName>
</protein>
<dbReference type="AlphaFoldDB" id="A0A8A7KB73"/>
<name>A0A8A7KB73_9FIRM</name>
<dbReference type="EMBL" id="CP046640">
    <property type="protein sequence ID" value="QTL99093.1"/>
    <property type="molecule type" value="Genomic_DNA"/>
</dbReference>
<reference evidence="2" key="1">
    <citation type="submission" date="2019-12" db="EMBL/GenBank/DDBJ databases">
        <authorList>
            <person name="zhang j."/>
            <person name="sun C.M."/>
        </authorList>
    </citation>
    <scope>NUCLEOTIDE SEQUENCE</scope>
    <source>
        <strain evidence="2">NS-1</strain>
    </source>
</reference>
<dbReference type="RefSeq" id="WP_230867487.1">
    <property type="nucleotide sequence ID" value="NZ_CP046640.1"/>
</dbReference>
<keyword evidence="1" id="KW-1133">Transmembrane helix</keyword>
<evidence type="ECO:0000256" key="1">
    <source>
        <dbReference type="SAM" id="Phobius"/>
    </source>
</evidence>
<keyword evidence="1" id="KW-0472">Membrane</keyword>
<dbReference type="InterPro" id="IPR021279">
    <property type="entry name" value="DUF2721"/>
</dbReference>
<keyword evidence="3" id="KW-1185">Reference proteome</keyword>
<organism evidence="2 3">
    <name type="scientific">Iocasia fonsfrigidae</name>
    <dbReference type="NCBI Taxonomy" id="2682810"/>
    <lineage>
        <taxon>Bacteria</taxon>
        <taxon>Bacillati</taxon>
        <taxon>Bacillota</taxon>
        <taxon>Clostridia</taxon>
        <taxon>Halanaerobiales</taxon>
        <taxon>Halanaerobiaceae</taxon>
        <taxon>Iocasia</taxon>
    </lineage>
</organism>
<feature type="transmembrane region" description="Helical" evidence="1">
    <location>
        <begin position="65"/>
        <end position="84"/>
    </location>
</feature>
<keyword evidence="1" id="KW-0812">Transmembrane</keyword>
<proteinExistence type="predicted"/>
<evidence type="ECO:0000313" key="3">
    <source>
        <dbReference type="Proteomes" id="UP000665020"/>
    </source>
</evidence>
<sequence length="129" mass="14722">MFLSIGTPALLFKGVCLLMSAYILRFTRLSRLIRNFNIMFKNESSLENVKEQINIFAIRLRIIKFIHIFGVLALFFEISAMFFTLLGGGIIVNLLFSAGLIFFLAALISVLIEIYFSLKALDINLDIEY</sequence>
<feature type="transmembrane region" description="Helical" evidence="1">
    <location>
        <begin position="90"/>
        <end position="116"/>
    </location>
</feature>